<reference evidence="9" key="1">
    <citation type="submission" date="2022-01" db="EMBL/GenBank/DDBJ databases">
        <authorList>
            <person name="Wang Y."/>
        </authorList>
    </citation>
    <scope>NUCLEOTIDE SEQUENCE</scope>
    <source>
        <strain evidence="9">WB101</strain>
    </source>
</reference>
<dbReference type="RefSeq" id="WP_237852593.1">
    <property type="nucleotide sequence ID" value="NZ_JAKLWS010000003.1"/>
</dbReference>
<evidence type="ECO:0000313" key="10">
    <source>
        <dbReference type="Proteomes" id="UP001165366"/>
    </source>
</evidence>
<dbReference type="EMBL" id="JAKLWS010000003">
    <property type="protein sequence ID" value="MCG2587750.1"/>
    <property type="molecule type" value="Genomic_DNA"/>
</dbReference>
<reference evidence="9" key="2">
    <citation type="submission" date="2024-05" db="EMBL/GenBank/DDBJ databases">
        <title>Rhodohalobacter halophilus gen. nov., sp. nov., a moderately halophilic member of the family Balneolaceae.</title>
        <authorList>
            <person name="Xia J."/>
        </authorList>
    </citation>
    <scope>NUCLEOTIDE SEQUENCE</scope>
    <source>
        <strain evidence="9">WB101</strain>
    </source>
</reference>
<dbReference type="PROSITE" id="PS00198">
    <property type="entry name" value="4FE4S_FER_1"/>
    <property type="match status" value="1"/>
</dbReference>
<dbReference type="InterPro" id="IPR036318">
    <property type="entry name" value="FAD-bd_PCMH-like_sf"/>
</dbReference>
<dbReference type="InterPro" id="IPR017900">
    <property type="entry name" value="4Fe4S_Fe_S_CS"/>
</dbReference>
<organism evidence="9 10">
    <name type="scientific">Rhodohalobacter sulfatireducens</name>
    <dbReference type="NCBI Taxonomy" id="2911366"/>
    <lineage>
        <taxon>Bacteria</taxon>
        <taxon>Pseudomonadati</taxon>
        <taxon>Balneolota</taxon>
        <taxon>Balneolia</taxon>
        <taxon>Balneolales</taxon>
        <taxon>Balneolaceae</taxon>
        <taxon>Rhodohalobacter</taxon>
    </lineage>
</organism>
<gene>
    <name evidence="9" type="ORF">L6773_04180</name>
</gene>
<dbReference type="Proteomes" id="UP001165366">
    <property type="component" value="Unassembled WGS sequence"/>
</dbReference>
<dbReference type="InterPro" id="IPR016164">
    <property type="entry name" value="FAD-linked_Oxase-like_C"/>
</dbReference>
<keyword evidence="10" id="KW-1185">Reference proteome</keyword>
<keyword evidence="6" id="KW-0408">Iron</keyword>
<sequence>MSSINTDSLNRRLYATDASIYEEMPKGVAFPKTIEDIQQLVKQSKQKGFTITARSAGTSLAGQTTGGGVIMDVSRHMTSINRIDVKNHFAHLQPGVIRDTLNRETAKHQLQFGPDTATTNRCMLGGMIGNNSCGSFSIKHKTTREHILEIEAVLSDGSRAVFKPLSPNELEKKCRLETLEGDIYREMLDLLEKHKDEIFDHYPHPDIIRRNTGYALDRLCEMEPITPGGRSFNLAELLCGSEGTLAMTASAKVNLSPLPTEKTLLIPQFNSLHEAMLATVEAVKWDPAAVELVDDIILNATKGNIEQRKNRFFLEDDPKCLLIIQFEGDDADELANKAAGLKKKLEELELGYTHPVLTDPDKMRRVWDLRKAGLGLLMGLGSDSKSPTFVEDTAVRVEDLPEYVKEFQEILDKHNTTCVFYAHASVGELHLRPVVDTTKPGGLQKLKDIAQEVADLVKKYNGSLSGEHGDGRARAPYIETVLGKEMIPLLREVKEIWDPQYRFNPGKIINPKPIDTDLRYPPTYQKPEVDTVFNWRLSGGFDAAIEQCNGAGVCRKLAESGGTMCPSYHATRDEKDNTRGRANLFRQLFSGKDPEAFESEDLKEALNLCLSCKACKSECPANVDMAKMKAEFMNGWHEKKGATLVEKFFGQPEKLYPFASTFAKATNFINRQSPVKQAFEKIAGIDSRRNLPEFASQTFEEWFNKNGADFKNETGRQVVLLVDIFTNYHEPDIAKAALKVLSSLGFNVLVPGIWPTGRPQISKGLLKEAKSICKENIKRFSSFAELDIPIVGLEPSEILTLRDEYLDLCEESEIKKAEEIAAKAFLFEEFLYTEIASGEPRDFGKNRKVYLHGHCHTKALVGNDPLIQAFKHFGFEPVELQTGCCGMAGSFGYEKDKYDVSMKVGEQVLFPALRNLPEDALVCAPGFSCRHQIADGVNRGAKHPAVIIADVIPA</sequence>
<protein>
    <submittedName>
        <fullName evidence="9">FAD-binding protein</fullName>
    </submittedName>
</protein>
<dbReference type="SUPFAM" id="SSF55103">
    <property type="entry name" value="FAD-linked oxidases, C-terminal domain"/>
    <property type="match status" value="1"/>
</dbReference>
<evidence type="ECO:0000256" key="6">
    <source>
        <dbReference type="ARBA" id="ARBA00023004"/>
    </source>
</evidence>
<dbReference type="Pfam" id="PF02913">
    <property type="entry name" value="FAD-oxidase_C"/>
    <property type="match status" value="1"/>
</dbReference>
<name>A0ABS9KA92_9BACT</name>
<keyword evidence="3" id="KW-0479">Metal-binding</keyword>
<dbReference type="InterPro" id="IPR009051">
    <property type="entry name" value="Helical_ferredxn"/>
</dbReference>
<keyword evidence="5" id="KW-0560">Oxidoreductase</keyword>
<evidence type="ECO:0000256" key="3">
    <source>
        <dbReference type="ARBA" id="ARBA00022723"/>
    </source>
</evidence>
<evidence type="ECO:0000256" key="7">
    <source>
        <dbReference type="ARBA" id="ARBA00023014"/>
    </source>
</evidence>
<dbReference type="InterPro" id="IPR016171">
    <property type="entry name" value="Vanillyl_alc_oxidase_C-sub2"/>
</dbReference>
<dbReference type="SUPFAM" id="SSF56176">
    <property type="entry name" value="FAD-binding/transporter-associated domain-like"/>
    <property type="match status" value="1"/>
</dbReference>
<dbReference type="InterPro" id="IPR016169">
    <property type="entry name" value="FAD-bd_PCMH_sub2"/>
</dbReference>
<evidence type="ECO:0000256" key="2">
    <source>
        <dbReference type="ARBA" id="ARBA00022630"/>
    </source>
</evidence>
<evidence type="ECO:0000259" key="8">
    <source>
        <dbReference type="PROSITE" id="PS51387"/>
    </source>
</evidence>
<evidence type="ECO:0000256" key="1">
    <source>
        <dbReference type="ARBA" id="ARBA00001974"/>
    </source>
</evidence>
<keyword evidence="7" id="KW-0411">Iron-sulfur</keyword>
<dbReference type="Gene3D" id="3.30.465.10">
    <property type="match status" value="1"/>
</dbReference>
<dbReference type="PANTHER" id="PTHR11748">
    <property type="entry name" value="D-LACTATE DEHYDROGENASE"/>
    <property type="match status" value="1"/>
</dbReference>
<dbReference type="InterPro" id="IPR004113">
    <property type="entry name" value="FAD-bd_oxidored_4_C"/>
</dbReference>
<dbReference type="PANTHER" id="PTHR11748:SF119">
    <property type="entry name" value="D-2-HYDROXYGLUTARATE DEHYDROGENASE"/>
    <property type="match status" value="1"/>
</dbReference>
<accession>A0ABS9KA92</accession>
<evidence type="ECO:0000256" key="4">
    <source>
        <dbReference type="ARBA" id="ARBA00022827"/>
    </source>
</evidence>
<evidence type="ECO:0000256" key="5">
    <source>
        <dbReference type="ARBA" id="ARBA00023002"/>
    </source>
</evidence>
<dbReference type="InterPro" id="IPR006094">
    <property type="entry name" value="Oxid_FAD_bind_N"/>
</dbReference>
<dbReference type="SUPFAM" id="SSF46548">
    <property type="entry name" value="alpha-helical ferredoxin"/>
    <property type="match status" value="1"/>
</dbReference>
<comment type="caution">
    <text evidence="9">The sequence shown here is derived from an EMBL/GenBank/DDBJ whole genome shotgun (WGS) entry which is preliminary data.</text>
</comment>
<dbReference type="Gene3D" id="1.10.45.10">
    <property type="entry name" value="Vanillyl-alcohol Oxidase, Chain A, domain 4"/>
    <property type="match status" value="1"/>
</dbReference>
<comment type="cofactor">
    <cofactor evidence="1">
        <name>FAD</name>
        <dbReference type="ChEBI" id="CHEBI:57692"/>
    </cofactor>
</comment>
<keyword evidence="2" id="KW-0285">Flavoprotein</keyword>
<evidence type="ECO:0000313" key="9">
    <source>
        <dbReference type="EMBL" id="MCG2587750.1"/>
    </source>
</evidence>
<dbReference type="Gene3D" id="1.10.1060.10">
    <property type="entry name" value="Alpha-helical ferredoxin"/>
    <property type="match status" value="1"/>
</dbReference>
<dbReference type="Pfam" id="PF13183">
    <property type="entry name" value="Fer4_8"/>
    <property type="match status" value="1"/>
</dbReference>
<dbReference type="Gene3D" id="3.30.70.2740">
    <property type="match status" value="1"/>
</dbReference>
<dbReference type="InterPro" id="IPR016166">
    <property type="entry name" value="FAD-bd_PCMH"/>
</dbReference>
<proteinExistence type="predicted"/>
<dbReference type="Pfam" id="PF01565">
    <property type="entry name" value="FAD_binding_4"/>
    <property type="match status" value="1"/>
</dbReference>
<keyword evidence="4" id="KW-0274">FAD</keyword>
<feature type="domain" description="FAD-binding PCMH-type" evidence="8">
    <location>
        <begin position="21"/>
        <end position="258"/>
    </location>
</feature>
<dbReference type="InterPro" id="IPR017896">
    <property type="entry name" value="4Fe4S_Fe-S-bd"/>
</dbReference>
<dbReference type="PROSITE" id="PS51387">
    <property type="entry name" value="FAD_PCMH"/>
    <property type="match status" value="1"/>
</dbReference>